<dbReference type="RefSeq" id="WP_159430130.1">
    <property type="nucleotide sequence ID" value="NZ_BJWI01000014.1"/>
</dbReference>
<evidence type="ECO:0000256" key="5">
    <source>
        <dbReference type="ARBA" id="ARBA00022842"/>
    </source>
</evidence>
<keyword evidence="3 6" id="KW-0808">Transferase</keyword>
<evidence type="ECO:0000313" key="8">
    <source>
        <dbReference type="EMBL" id="SFP30552.1"/>
    </source>
</evidence>
<evidence type="ECO:0000256" key="6">
    <source>
        <dbReference type="RuleBase" id="RU004466"/>
    </source>
</evidence>
<reference evidence="8 9" key="1">
    <citation type="submission" date="2016-10" db="EMBL/GenBank/DDBJ databases">
        <authorList>
            <person name="de Groot N.N."/>
        </authorList>
    </citation>
    <scope>NUCLEOTIDE SEQUENCE [LARGE SCALE GENOMIC DNA]</scope>
    <source>
        <strain evidence="8 9">DSM 17073</strain>
    </source>
</reference>
<dbReference type="InterPro" id="IPR033749">
    <property type="entry name" value="Polyprenyl_synt_CS"/>
</dbReference>
<dbReference type="AlphaFoldDB" id="A0A1I5P8Z6"/>
<sequence>MDDQTNNKVYQLLSEVVPGALTMDEKAMIHMCLQSISFDDCDKDTLLHCLIPTIYIKRSQDNHQQPLQSLASSVLQGDYYSSLFYRYMTQNHSLGTLKILLSALQVSYLANTSNQQAPLSACDYFNLLWQQTILHYPLPPKASHMQLFDETLDTYKQQVQSAMLSQCLIFNDEQNKALRSLITAGGKQIRLTLFYHALSKRQLKHSEAIAIGVAIEGIHLASLIHDDIIDGANIRRHQQTLHERFNPFIALHMGNAVFTQSLLILADIEDREVHRVFGRLFYQMVSGEVKQQANQRNTDVLLYRYLKVIRDKTALFVESIMYLAGYLSGYDTYTLMHYRRSGYNIGMAYQLKDDVIDYQSTEEALGKPVLSDQKNGYYTLVRANDGVNQSNRLAHRYIERALNHLRKLPSEINQRELFFYTTTLYKRTR</sequence>
<dbReference type="GO" id="GO:0008299">
    <property type="term" value="P:isoprenoid biosynthetic process"/>
    <property type="evidence" value="ECO:0007669"/>
    <property type="project" value="InterPro"/>
</dbReference>
<dbReference type="Pfam" id="PF00348">
    <property type="entry name" value="polyprenyl_synt"/>
    <property type="match status" value="1"/>
</dbReference>
<evidence type="ECO:0000313" key="9">
    <source>
        <dbReference type="Proteomes" id="UP000242243"/>
    </source>
</evidence>
<dbReference type="CDD" id="cd00685">
    <property type="entry name" value="Trans_IPPS_HT"/>
    <property type="match status" value="1"/>
</dbReference>
<keyword evidence="5" id="KW-0460">Magnesium</keyword>
<name>A0A1I5P8Z6_9BACI</name>
<protein>
    <submittedName>
        <fullName evidence="8">Geranylgeranyl pyrophosphate synthase</fullName>
    </submittedName>
</protein>
<dbReference type="PROSITE" id="PS00444">
    <property type="entry name" value="POLYPRENYL_SYNTHASE_2"/>
    <property type="match status" value="1"/>
</dbReference>
<accession>A0A1I5P8Z6</accession>
<dbReference type="GO" id="GO:0004659">
    <property type="term" value="F:prenyltransferase activity"/>
    <property type="evidence" value="ECO:0007669"/>
    <property type="project" value="InterPro"/>
</dbReference>
<proteinExistence type="inferred from homology"/>
<evidence type="ECO:0000256" key="1">
    <source>
        <dbReference type="ARBA" id="ARBA00001946"/>
    </source>
</evidence>
<dbReference type="GO" id="GO:0046872">
    <property type="term" value="F:metal ion binding"/>
    <property type="evidence" value="ECO:0007669"/>
    <property type="project" value="UniProtKB-KW"/>
</dbReference>
<dbReference type="OrthoDB" id="9805316at2"/>
<dbReference type="SUPFAM" id="SSF48576">
    <property type="entry name" value="Terpenoid synthases"/>
    <property type="match status" value="1"/>
</dbReference>
<dbReference type="PROSITE" id="PS00723">
    <property type="entry name" value="POLYPRENYL_SYNTHASE_1"/>
    <property type="match status" value="1"/>
</dbReference>
<dbReference type="EMBL" id="FOXC01000013">
    <property type="protein sequence ID" value="SFP30552.1"/>
    <property type="molecule type" value="Genomic_DNA"/>
</dbReference>
<evidence type="ECO:0000256" key="4">
    <source>
        <dbReference type="ARBA" id="ARBA00022723"/>
    </source>
</evidence>
<evidence type="ECO:0000313" key="7">
    <source>
        <dbReference type="EMBL" id="GEM01657.1"/>
    </source>
</evidence>
<gene>
    <name evidence="7" type="ORF">HHA03_11890</name>
    <name evidence="8" type="ORF">SAMN05421839_11350</name>
</gene>
<dbReference type="SFLD" id="SFLDS00005">
    <property type="entry name" value="Isoprenoid_Synthase_Type_I"/>
    <property type="match status" value="1"/>
</dbReference>
<evidence type="ECO:0000256" key="2">
    <source>
        <dbReference type="ARBA" id="ARBA00006706"/>
    </source>
</evidence>
<dbReference type="STRING" id="306540.SAMN05421839_11350"/>
<keyword evidence="10" id="KW-1185">Reference proteome</keyword>
<comment type="cofactor">
    <cofactor evidence="1">
        <name>Mg(2+)</name>
        <dbReference type="ChEBI" id="CHEBI:18420"/>
    </cofactor>
</comment>
<dbReference type="InterPro" id="IPR008949">
    <property type="entry name" value="Isoprenoid_synthase_dom_sf"/>
</dbReference>
<dbReference type="InterPro" id="IPR000092">
    <property type="entry name" value="Polyprenyl_synt"/>
</dbReference>
<dbReference type="Proteomes" id="UP000242243">
    <property type="component" value="Unassembled WGS sequence"/>
</dbReference>
<dbReference type="PANTHER" id="PTHR12001">
    <property type="entry name" value="GERANYLGERANYL PYROPHOSPHATE SYNTHASE"/>
    <property type="match status" value="1"/>
</dbReference>
<evidence type="ECO:0000313" key="10">
    <source>
        <dbReference type="Proteomes" id="UP000321547"/>
    </source>
</evidence>
<evidence type="ECO:0000256" key="3">
    <source>
        <dbReference type="ARBA" id="ARBA00022679"/>
    </source>
</evidence>
<comment type="similarity">
    <text evidence="2 6">Belongs to the FPP/GGPP synthase family.</text>
</comment>
<organism evidence="8 9">
    <name type="scientific">Halolactibacillus halophilus</name>
    <dbReference type="NCBI Taxonomy" id="306540"/>
    <lineage>
        <taxon>Bacteria</taxon>
        <taxon>Bacillati</taxon>
        <taxon>Bacillota</taxon>
        <taxon>Bacilli</taxon>
        <taxon>Bacillales</taxon>
        <taxon>Bacillaceae</taxon>
        <taxon>Halolactibacillus</taxon>
    </lineage>
</organism>
<dbReference type="PANTHER" id="PTHR12001:SF69">
    <property type="entry name" value="ALL TRANS-POLYPRENYL-DIPHOSPHATE SYNTHASE PDSS1"/>
    <property type="match status" value="1"/>
</dbReference>
<dbReference type="Proteomes" id="UP000321547">
    <property type="component" value="Unassembled WGS sequence"/>
</dbReference>
<dbReference type="Gene3D" id="1.10.600.10">
    <property type="entry name" value="Farnesyl Diphosphate Synthase"/>
    <property type="match status" value="1"/>
</dbReference>
<keyword evidence="4" id="KW-0479">Metal-binding</keyword>
<reference evidence="7 10" key="2">
    <citation type="submission" date="2019-07" db="EMBL/GenBank/DDBJ databases">
        <title>Whole genome shotgun sequence of Halolactibacillus halophilus NBRC 100868.</title>
        <authorList>
            <person name="Hosoyama A."/>
            <person name="Uohara A."/>
            <person name="Ohji S."/>
            <person name="Ichikawa N."/>
        </authorList>
    </citation>
    <scope>NUCLEOTIDE SEQUENCE [LARGE SCALE GENOMIC DNA]</scope>
    <source>
        <strain evidence="7 10">NBRC 100868</strain>
    </source>
</reference>
<dbReference type="EMBL" id="BJWI01000014">
    <property type="protein sequence ID" value="GEM01657.1"/>
    <property type="molecule type" value="Genomic_DNA"/>
</dbReference>